<accession>A0AAD4BH09</accession>
<feature type="region of interest" description="Disordered" evidence="1">
    <location>
        <begin position="96"/>
        <end position="120"/>
    </location>
</feature>
<sequence length="224" mass="25243">MRVHDTAHHQQRSSQDDDEHPAQSRCLLILQGPRQRKFGTVLPWRELRDTVCYDTQASDQMDDDRFPSQVAPNERLSLINEEDKRATGEFGGLLRAQRKRDKQPEYDAREGSRSSPRASMSGIRCVQQQSTLLIPRASPAVGPSLFSTIPFWWATSGSSVLHFGSVDTKQTRISLWRQAIVCVCAFSIAFFSFASSSRIHLSLTDSNISSFFTSPENTYSKAEV</sequence>
<feature type="region of interest" description="Disordered" evidence="1">
    <location>
        <begin position="1"/>
        <end position="22"/>
    </location>
</feature>
<gene>
    <name evidence="3" type="ORF">L210DRAFT_3122067</name>
</gene>
<comment type="caution">
    <text evidence="3">The sequence shown here is derived from an EMBL/GenBank/DDBJ whole genome shotgun (WGS) entry which is preliminary data.</text>
</comment>
<reference evidence="3" key="1">
    <citation type="submission" date="2019-10" db="EMBL/GenBank/DDBJ databases">
        <authorList>
            <consortium name="DOE Joint Genome Institute"/>
            <person name="Kuo A."/>
            <person name="Miyauchi S."/>
            <person name="Kiss E."/>
            <person name="Drula E."/>
            <person name="Kohler A."/>
            <person name="Sanchez-Garcia M."/>
            <person name="Andreopoulos B."/>
            <person name="Barry K.W."/>
            <person name="Bonito G."/>
            <person name="Buee M."/>
            <person name="Carver A."/>
            <person name="Chen C."/>
            <person name="Cichocki N."/>
            <person name="Clum A."/>
            <person name="Culley D."/>
            <person name="Crous P.W."/>
            <person name="Fauchery L."/>
            <person name="Girlanda M."/>
            <person name="Hayes R."/>
            <person name="Keri Z."/>
            <person name="LaButti K."/>
            <person name="Lipzen A."/>
            <person name="Lombard V."/>
            <person name="Magnuson J."/>
            <person name="Maillard F."/>
            <person name="Morin E."/>
            <person name="Murat C."/>
            <person name="Nolan M."/>
            <person name="Ohm R."/>
            <person name="Pangilinan J."/>
            <person name="Pereira M."/>
            <person name="Perotto S."/>
            <person name="Peter M."/>
            <person name="Riley R."/>
            <person name="Sitrit Y."/>
            <person name="Stielow B."/>
            <person name="Szollosi G."/>
            <person name="Zifcakova L."/>
            <person name="Stursova M."/>
            <person name="Spatafora J.W."/>
            <person name="Tedersoo L."/>
            <person name="Vaario L.-M."/>
            <person name="Yamada A."/>
            <person name="Yan M."/>
            <person name="Wang P."/>
            <person name="Xu J."/>
            <person name="Bruns T."/>
            <person name="Baldrian P."/>
            <person name="Vilgalys R."/>
            <person name="Henrissat B."/>
            <person name="Grigoriev I.V."/>
            <person name="Hibbett D."/>
            <person name="Nagy L.G."/>
            <person name="Martin F.M."/>
        </authorList>
    </citation>
    <scope>NUCLEOTIDE SEQUENCE</scope>
    <source>
        <strain evidence="3">BED1</strain>
    </source>
</reference>
<protein>
    <submittedName>
        <fullName evidence="3">Uncharacterized protein</fullName>
    </submittedName>
</protein>
<keyword evidence="2" id="KW-0812">Transmembrane</keyword>
<reference evidence="3" key="2">
    <citation type="journal article" date="2020" name="Nat. Commun.">
        <title>Large-scale genome sequencing of mycorrhizal fungi provides insights into the early evolution of symbiotic traits.</title>
        <authorList>
            <person name="Miyauchi S."/>
            <person name="Kiss E."/>
            <person name="Kuo A."/>
            <person name="Drula E."/>
            <person name="Kohler A."/>
            <person name="Sanchez-Garcia M."/>
            <person name="Morin E."/>
            <person name="Andreopoulos B."/>
            <person name="Barry K.W."/>
            <person name="Bonito G."/>
            <person name="Buee M."/>
            <person name="Carver A."/>
            <person name="Chen C."/>
            <person name="Cichocki N."/>
            <person name="Clum A."/>
            <person name="Culley D."/>
            <person name="Crous P.W."/>
            <person name="Fauchery L."/>
            <person name="Girlanda M."/>
            <person name="Hayes R.D."/>
            <person name="Keri Z."/>
            <person name="LaButti K."/>
            <person name="Lipzen A."/>
            <person name="Lombard V."/>
            <person name="Magnuson J."/>
            <person name="Maillard F."/>
            <person name="Murat C."/>
            <person name="Nolan M."/>
            <person name="Ohm R.A."/>
            <person name="Pangilinan J."/>
            <person name="Pereira M.F."/>
            <person name="Perotto S."/>
            <person name="Peter M."/>
            <person name="Pfister S."/>
            <person name="Riley R."/>
            <person name="Sitrit Y."/>
            <person name="Stielow J.B."/>
            <person name="Szollosi G."/>
            <person name="Zifcakova L."/>
            <person name="Stursova M."/>
            <person name="Spatafora J.W."/>
            <person name="Tedersoo L."/>
            <person name="Vaario L.M."/>
            <person name="Yamada A."/>
            <person name="Yan M."/>
            <person name="Wang P."/>
            <person name="Xu J."/>
            <person name="Bruns T."/>
            <person name="Baldrian P."/>
            <person name="Vilgalys R."/>
            <person name="Dunand C."/>
            <person name="Henrissat B."/>
            <person name="Grigoriev I.V."/>
            <person name="Hibbett D."/>
            <person name="Nagy L.G."/>
            <person name="Martin F.M."/>
        </authorList>
    </citation>
    <scope>NUCLEOTIDE SEQUENCE</scope>
    <source>
        <strain evidence="3">BED1</strain>
    </source>
</reference>
<keyword evidence="2" id="KW-1133">Transmembrane helix</keyword>
<name>A0AAD4BH09_BOLED</name>
<keyword evidence="2" id="KW-0472">Membrane</keyword>
<evidence type="ECO:0000313" key="3">
    <source>
        <dbReference type="EMBL" id="KAF8428467.1"/>
    </source>
</evidence>
<evidence type="ECO:0000313" key="4">
    <source>
        <dbReference type="Proteomes" id="UP001194468"/>
    </source>
</evidence>
<feature type="compositionally biased region" description="Basic and acidic residues" evidence="1">
    <location>
        <begin position="102"/>
        <end position="112"/>
    </location>
</feature>
<keyword evidence="4" id="KW-1185">Reference proteome</keyword>
<feature type="transmembrane region" description="Helical" evidence="2">
    <location>
        <begin position="175"/>
        <end position="194"/>
    </location>
</feature>
<dbReference type="EMBL" id="WHUW01000073">
    <property type="protein sequence ID" value="KAF8428467.1"/>
    <property type="molecule type" value="Genomic_DNA"/>
</dbReference>
<organism evidence="3 4">
    <name type="scientific">Boletus edulis BED1</name>
    <dbReference type="NCBI Taxonomy" id="1328754"/>
    <lineage>
        <taxon>Eukaryota</taxon>
        <taxon>Fungi</taxon>
        <taxon>Dikarya</taxon>
        <taxon>Basidiomycota</taxon>
        <taxon>Agaricomycotina</taxon>
        <taxon>Agaricomycetes</taxon>
        <taxon>Agaricomycetidae</taxon>
        <taxon>Boletales</taxon>
        <taxon>Boletineae</taxon>
        <taxon>Boletaceae</taxon>
        <taxon>Boletoideae</taxon>
        <taxon>Boletus</taxon>
    </lineage>
</organism>
<evidence type="ECO:0000256" key="2">
    <source>
        <dbReference type="SAM" id="Phobius"/>
    </source>
</evidence>
<proteinExistence type="predicted"/>
<dbReference type="AlphaFoldDB" id="A0AAD4BH09"/>
<evidence type="ECO:0000256" key="1">
    <source>
        <dbReference type="SAM" id="MobiDB-lite"/>
    </source>
</evidence>
<dbReference type="Proteomes" id="UP001194468">
    <property type="component" value="Unassembled WGS sequence"/>
</dbReference>